<organism evidence="2 3">
    <name type="scientific">Uliginosibacterium silvisoli</name>
    <dbReference type="NCBI Taxonomy" id="3114758"/>
    <lineage>
        <taxon>Bacteria</taxon>
        <taxon>Pseudomonadati</taxon>
        <taxon>Pseudomonadota</taxon>
        <taxon>Betaproteobacteria</taxon>
        <taxon>Rhodocyclales</taxon>
        <taxon>Zoogloeaceae</taxon>
        <taxon>Uliginosibacterium</taxon>
    </lineage>
</organism>
<dbReference type="InterPro" id="IPR027417">
    <property type="entry name" value="P-loop_NTPase"/>
</dbReference>
<gene>
    <name evidence="2" type="ORF">VVD49_00360</name>
</gene>
<proteinExistence type="predicted"/>
<reference evidence="2 3" key="1">
    <citation type="submission" date="2024-01" db="EMBL/GenBank/DDBJ databases">
        <title>Uliginosibacterium soil sp. nov.</title>
        <authorList>
            <person name="Lv Y."/>
        </authorList>
    </citation>
    <scope>NUCLEOTIDE SEQUENCE [LARGE SCALE GENOMIC DNA]</scope>
    <source>
        <strain evidence="2 3">H3</strain>
    </source>
</reference>
<comment type="caution">
    <text evidence="2">The sequence shown here is derived from an EMBL/GenBank/DDBJ whole genome shotgun (WGS) entry which is preliminary data.</text>
</comment>
<evidence type="ECO:0008006" key="4">
    <source>
        <dbReference type="Google" id="ProtNLM"/>
    </source>
</evidence>
<name>A0ABU6JXP3_9RHOO</name>
<evidence type="ECO:0000313" key="2">
    <source>
        <dbReference type="EMBL" id="MEC5384147.1"/>
    </source>
</evidence>
<evidence type="ECO:0000256" key="1">
    <source>
        <dbReference type="SAM" id="MobiDB-lite"/>
    </source>
</evidence>
<evidence type="ECO:0000313" key="3">
    <source>
        <dbReference type="Proteomes" id="UP001331561"/>
    </source>
</evidence>
<dbReference type="RefSeq" id="WP_327597131.1">
    <property type="nucleotide sequence ID" value="NZ_JAYXHS010000001.1"/>
</dbReference>
<dbReference type="Gene3D" id="3.40.50.300">
    <property type="entry name" value="P-loop containing nucleotide triphosphate hydrolases"/>
    <property type="match status" value="1"/>
</dbReference>
<feature type="compositionally biased region" description="Low complexity" evidence="1">
    <location>
        <begin position="214"/>
        <end position="227"/>
    </location>
</feature>
<accession>A0ABU6JXP3</accession>
<dbReference type="SUPFAM" id="SSF52540">
    <property type="entry name" value="P-loop containing nucleoside triphosphate hydrolases"/>
    <property type="match status" value="1"/>
</dbReference>
<keyword evidence="3" id="KW-1185">Reference proteome</keyword>
<dbReference type="Proteomes" id="UP001331561">
    <property type="component" value="Unassembled WGS sequence"/>
</dbReference>
<protein>
    <recommendedName>
        <fullName evidence="4">ParA family protein</fullName>
    </recommendedName>
</protein>
<sequence length="240" mass="26288">MAEIICVIGNKGGTGKTTLSHMLCHGLALLERRAACVMTDELREPLRAEGRRYVVADARSAKAREQMMDKLRNLPGWIGVLDGGANRTDTDIALYELSNLVLLPFRDSAEDLRTVIQDLERFPRAHALPSQWPHNRWQLEAADRLVATMPAHLRSRVLPPVMAVSSSKLLLQATVPEQLPTAVNNATRALARMILDMTEHKESFAYKPVAPSMPATPAASAAANPSAATPPGPYQSTMRH</sequence>
<feature type="region of interest" description="Disordered" evidence="1">
    <location>
        <begin position="214"/>
        <end position="240"/>
    </location>
</feature>
<dbReference type="EMBL" id="JAYXHS010000001">
    <property type="protein sequence ID" value="MEC5384147.1"/>
    <property type="molecule type" value="Genomic_DNA"/>
</dbReference>